<evidence type="ECO:0000256" key="12">
    <source>
        <dbReference type="RuleBase" id="RU003421"/>
    </source>
</evidence>
<dbReference type="InterPro" id="IPR002410">
    <property type="entry name" value="Peptidase_S33"/>
</dbReference>
<reference evidence="14 15" key="1">
    <citation type="submission" date="2024-04" db="EMBL/GenBank/DDBJ databases">
        <authorList>
            <person name="Cremers G."/>
        </authorList>
    </citation>
    <scope>NUCLEOTIDE SEQUENCE [LARGE SCALE GENOMIC DNA]</scope>
    <source>
        <strain evidence="14">MeCH1-AG</strain>
    </source>
</reference>
<evidence type="ECO:0000256" key="10">
    <source>
        <dbReference type="ARBA" id="ARBA00029605"/>
    </source>
</evidence>
<evidence type="ECO:0000256" key="4">
    <source>
        <dbReference type="ARBA" id="ARBA00012568"/>
    </source>
</evidence>
<comment type="subcellular location">
    <subcellularLocation>
        <location evidence="2 11">Cytoplasm</location>
    </subcellularLocation>
</comment>
<name>A0ABP1C8X6_9GAMM</name>
<dbReference type="Proteomes" id="UP001497493">
    <property type="component" value="Chromosome"/>
</dbReference>
<evidence type="ECO:0000313" key="15">
    <source>
        <dbReference type="Proteomes" id="UP001497493"/>
    </source>
</evidence>
<evidence type="ECO:0000256" key="2">
    <source>
        <dbReference type="ARBA" id="ARBA00004496"/>
    </source>
</evidence>
<dbReference type="InterPro" id="IPR005944">
    <property type="entry name" value="Pro_iminopeptidase"/>
</dbReference>
<dbReference type="PANTHER" id="PTHR43722">
    <property type="entry name" value="PROLINE IMINOPEPTIDASE"/>
    <property type="match status" value="1"/>
</dbReference>
<keyword evidence="15" id="KW-1185">Reference proteome</keyword>
<dbReference type="InterPro" id="IPR029058">
    <property type="entry name" value="AB_hydrolase_fold"/>
</dbReference>
<evidence type="ECO:0000256" key="11">
    <source>
        <dbReference type="PIRNR" id="PIRNR006431"/>
    </source>
</evidence>
<dbReference type="GO" id="GO:0004177">
    <property type="term" value="F:aminopeptidase activity"/>
    <property type="evidence" value="ECO:0007669"/>
    <property type="project" value="UniProtKB-KW"/>
</dbReference>
<evidence type="ECO:0000256" key="9">
    <source>
        <dbReference type="ARBA" id="ARBA00022801"/>
    </source>
</evidence>
<dbReference type="EC" id="3.4.11.5" evidence="4 11"/>
<dbReference type="PIRSF" id="PIRSF006431">
    <property type="entry name" value="Pept_S33"/>
    <property type="match status" value="1"/>
</dbReference>
<dbReference type="PRINTS" id="PR00793">
    <property type="entry name" value="PROAMNOPTASE"/>
</dbReference>
<feature type="domain" description="AB hydrolase-1" evidence="13">
    <location>
        <begin position="45"/>
        <end position="303"/>
    </location>
</feature>
<comment type="similarity">
    <text evidence="3 11 12">Belongs to the peptidase S33 family.</text>
</comment>
<dbReference type="EMBL" id="OZ026884">
    <property type="protein sequence ID" value="CAL1240692.1"/>
    <property type="molecule type" value="Genomic_DNA"/>
</dbReference>
<dbReference type="SUPFAM" id="SSF53474">
    <property type="entry name" value="alpha/beta-Hydrolases"/>
    <property type="match status" value="1"/>
</dbReference>
<evidence type="ECO:0000256" key="6">
    <source>
        <dbReference type="ARBA" id="ARBA00022438"/>
    </source>
</evidence>
<evidence type="ECO:0000256" key="7">
    <source>
        <dbReference type="ARBA" id="ARBA00022490"/>
    </source>
</evidence>
<keyword evidence="6 11" id="KW-0031">Aminopeptidase</keyword>
<gene>
    <name evidence="14" type="primary">pip</name>
    <name evidence="14" type="ORF">MECH1_V1_1916</name>
</gene>
<proteinExistence type="inferred from homology"/>
<keyword evidence="7 11" id="KW-0963">Cytoplasm</keyword>
<evidence type="ECO:0000313" key="14">
    <source>
        <dbReference type="EMBL" id="CAL1240692.1"/>
    </source>
</evidence>
<evidence type="ECO:0000256" key="3">
    <source>
        <dbReference type="ARBA" id="ARBA00010088"/>
    </source>
</evidence>
<evidence type="ECO:0000256" key="8">
    <source>
        <dbReference type="ARBA" id="ARBA00022670"/>
    </source>
</evidence>
<evidence type="ECO:0000256" key="1">
    <source>
        <dbReference type="ARBA" id="ARBA00001585"/>
    </source>
</evidence>
<dbReference type="PANTHER" id="PTHR43722:SF1">
    <property type="entry name" value="PROLINE IMINOPEPTIDASE"/>
    <property type="match status" value="1"/>
</dbReference>
<accession>A0ABP1C8X6</accession>
<protein>
    <recommendedName>
        <fullName evidence="5 11">Proline iminopeptidase</fullName>
        <shortName evidence="11">PIP</shortName>
        <ecNumber evidence="4 11">3.4.11.5</ecNumber>
    </recommendedName>
    <alternativeName>
        <fullName evidence="10 11">Prolyl aminopeptidase</fullName>
    </alternativeName>
</protein>
<dbReference type="InterPro" id="IPR000073">
    <property type="entry name" value="AB_hydrolase_1"/>
</dbReference>
<dbReference type="Pfam" id="PF00561">
    <property type="entry name" value="Abhydrolase_1"/>
    <property type="match status" value="1"/>
</dbReference>
<evidence type="ECO:0000256" key="5">
    <source>
        <dbReference type="ARBA" id="ARBA00021843"/>
    </source>
</evidence>
<keyword evidence="9 11" id="KW-0378">Hydrolase</keyword>
<evidence type="ECO:0000259" key="13">
    <source>
        <dbReference type="Pfam" id="PF00561"/>
    </source>
</evidence>
<sequence length="325" mass="36226">MGVAGLAADAMRDLYPEIEPYAVHRFKRGGHQLYVEECGNPSGVPVVFLHGGPGSGCKPDHRRFFHPEKYRIVLWDQRGAGRSLPRGELRHNTTADLLRDLEYIRQQLRIPSWLLFGGSWGATLALLYAEQHPARVLGLVLRGVFLARPQDLDWFVGPGGVRCIYPERWEQLCAGLSEDERADPVAALYRRLTGADELARRRAARDWALWSGQVIFGEAFDPEAGGEHAALVDQARIELHYALHRYFIADNAILDQCQRIARLPTVIVHGRRDLVCPVEGAYRLHRCLPGSLLRILPEAGHIASGPAMIDALVTAADTMVERLGP</sequence>
<organism evidence="14 15">
    <name type="scientific">Candidatus Methylocalor cossyra</name>
    <dbReference type="NCBI Taxonomy" id="3108543"/>
    <lineage>
        <taxon>Bacteria</taxon>
        <taxon>Pseudomonadati</taxon>
        <taxon>Pseudomonadota</taxon>
        <taxon>Gammaproteobacteria</taxon>
        <taxon>Methylococcales</taxon>
        <taxon>Methylococcaceae</taxon>
        <taxon>Candidatus Methylocalor</taxon>
    </lineage>
</organism>
<dbReference type="Gene3D" id="3.40.50.1820">
    <property type="entry name" value="alpha/beta hydrolase"/>
    <property type="match status" value="1"/>
</dbReference>
<dbReference type="NCBIfam" id="TIGR01249">
    <property type="entry name" value="pro_imino_pep_1"/>
    <property type="match status" value="1"/>
</dbReference>
<keyword evidence="8 11" id="KW-0645">Protease</keyword>
<comment type="catalytic activity">
    <reaction evidence="1 11 12">
        <text>Release of N-terminal proline from a peptide.</text>
        <dbReference type="EC" id="3.4.11.5"/>
    </reaction>
</comment>